<dbReference type="HOGENOM" id="CLU_2002778_0_0_3"/>
<dbReference type="AlphaFoldDB" id="Q7UA51"/>
<keyword evidence="2" id="KW-1185">Reference proteome</keyword>
<organism evidence="1 2">
    <name type="scientific">Parasynechococcus marenigrum (strain WH8102)</name>
    <dbReference type="NCBI Taxonomy" id="84588"/>
    <lineage>
        <taxon>Bacteria</taxon>
        <taxon>Bacillati</taxon>
        <taxon>Cyanobacteriota</taxon>
        <taxon>Cyanophyceae</taxon>
        <taxon>Synechococcales</taxon>
        <taxon>Prochlorococcaceae</taxon>
        <taxon>Parasynechococcus</taxon>
        <taxon>Parasynechococcus marenigrum</taxon>
    </lineage>
</organism>
<reference evidence="1 2" key="1">
    <citation type="journal article" date="2003" name="Nature">
        <title>The genome of a motile marine Synechococcus.</title>
        <authorList>
            <person name="Palenik B."/>
            <person name="Brahamsha B."/>
            <person name="Larimer F."/>
            <person name="Land M."/>
            <person name="Hauser L."/>
            <person name="Chain P."/>
            <person name="Lamerdin J."/>
            <person name="Regala W."/>
            <person name="Allen E.A."/>
            <person name="McCarren J."/>
            <person name="Paulsen I."/>
            <person name="Dufresne A."/>
            <person name="Partensky F."/>
            <person name="Webb E."/>
            <person name="Waterbury J."/>
        </authorList>
    </citation>
    <scope>NUCLEOTIDE SEQUENCE [LARGE SCALE GENOMIC DNA]</scope>
    <source>
        <strain evidence="1 2">WH8102</strain>
    </source>
</reference>
<sequence>MAAESGSDNPLDQLRLSLMQEILPVGLAVVERARQGGPSKVVQAFTTGSADPLDDLRQEGEPTARSVREQLDAVSPGLGNPVMPVAVSVEEPEDEREELLVTLQRIDQRLAALKAQLQGD</sequence>
<dbReference type="STRING" id="84588.SYNW0049"/>
<proteinExistence type="predicted"/>
<accession>Q7UA51</accession>
<dbReference type="EMBL" id="BX569689">
    <property type="protein sequence ID" value="CAE06564.1"/>
    <property type="molecule type" value="Genomic_DNA"/>
</dbReference>
<evidence type="ECO:0000313" key="2">
    <source>
        <dbReference type="Proteomes" id="UP000001422"/>
    </source>
</evidence>
<protein>
    <submittedName>
        <fullName evidence="1">Uncharacterized protein</fullName>
    </submittedName>
</protein>
<dbReference type="KEGG" id="syw:SYNW0049"/>
<gene>
    <name evidence="1" type="ordered locus">SYNW0049</name>
</gene>
<dbReference type="eggNOG" id="ENOG503405V">
    <property type="taxonomic scope" value="Bacteria"/>
</dbReference>
<dbReference type="RefSeq" id="WP_011126927.1">
    <property type="nucleotide sequence ID" value="NC_005070.1"/>
</dbReference>
<name>Q7UA51_PARMW</name>
<dbReference type="Proteomes" id="UP000001422">
    <property type="component" value="Chromosome"/>
</dbReference>
<evidence type="ECO:0000313" key="1">
    <source>
        <dbReference type="EMBL" id="CAE06564.1"/>
    </source>
</evidence>